<organism evidence="1 2">
    <name type="scientific">Mycena rosella</name>
    <name type="common">Pink bonnet</name>
    <name type="synonym">Agaricus rosellus</name>
    <dbReference type="NCBI Taxonomy" id="1033263"/>
    <lineage>
        <taxon>Eukaryota</taxon>
        <taxon>Fungi</taxon>
        <taxon>Dikarya</taxon>
        <taxon>Basidiomycota</taxon>
        <taxon>Agaricomycotina</taxon>
        <taxon>Agaricomycetes</taxon>
        <taxon>Agaricomycetidae</taxon>
        <taxon>Agaricales</taxon>
        <taxon>Marasmiineae</taxon>
        <taxon>Mycenaceae</taxon>
        <taxon>Mycena</taxon>
    </lineage>
</organism>
<keyword evidence="2" id="KW-1185">Reference proteome</keyword>
<gene>
    <name evidence="1" type="ORF">B0H17DRAFT_1082807</name>
</gene>
<evidence type="ECO:0000313" key="1">
    <source>
        <dbReference type="EMBL" id="KAJ7673616.1"/>
    </source>
</evidence>
<reference evidence="1" key="1">
    <citation type="submission" date="2023-03" db="EMBL/GenBank/DDBJ databases">
        <title>Massive genome expansion in bonnet fungi (Mycena s.s.) driven by repeated elements and novel gene families across ecological guilds.</title>
        <authorList>
            <consortium name="Lawrence Berkeley National Laboratory"/>
            <person name="Harder C.B."/>
            <person name="Miyauchi S."/>
            <person name="Viragh M."/>
            <person name="Kuo A."/>
            <person name="Thoen E."/>
            <person name="Andreopoulos B."/>
            <person name="Lu D."/>
            <person name="Skrede I."/>
            <person name="Drula E."/>
            <person name="Henrissat B."/>
            <person name="Morin E."/>
            <person name="Kohler A."/>
            <person name="Barry K."/>
            <person name="LaButti K."/>
            <person name="Morin E."/>
            <person name="Salamov A."/>
            <person name="Lipzen A."/>
            <person name="Mereny Z."/>
            <person name="Hegedus B."/>
            <person name="Baldrian P."/>
            <person name="Stursova M."/>
            <person name="Weitz H."/>
            <person name="Taylor A."/>
            <person name="Grigoriev I.V."/>
            <person name="Nagy L.G."/>
            <person name="Martin F."/>
            <person name="Kauserud H."/>
        </authorList>
    </citation>
    <scope>NUCLEOTIDE SEQUENCE</scope>
    <source>
        <strain evidence="1">CBHHK067</strain>
    </source>
</reference>
<evidence type="ECO:0000313" key="2">
    <source>
        <dbReference type="Proteomes" id="UP001221757"/>
    </source>
</evidence>
<accession>A0AAD7D2I5</accession>
<name>A0AAD7D2I5_MYCRO</name>
<comment type="caution">
    <text evidence="1">The sequence shown here is derived from an EMBL/GenBank/DDBJ whole genome shotgun (WGS) entry which is preliminary data.</text>
</comment>
<dbReference type="Proteomes" id="UP001221757">
    <property type="component" value="Unassembled WGS sequence"/>
</dbReference>
<dbReference type="EMBL" id="JARKIE010000160">
    <property type="protein sequence ID" value="KAJ7673616.1"/>
    <property type="molecule type" value="Genomic_DNA"/>
</dbReference>
<sequence length="54" mass="6083">MRNLTRTFLAASTRFFPLRDLALAFRVGVGRKDFGIPDIGDLQRFVALRTGKAE</sequence>
<protein>
    <submittedName>
        <fullName evidence="1">Uncharacterized protein</fullName>
    </submittedName>
</protein>
<proteinExistence type="predicted"/>
<dbReference type="AlphaFoldDB" id="A0AAD7D2I5"/>